<feature type="compositionally biased region" description="Basic and acidic residues" evidence="1">
    <location>
        <begin position="359"/>
        <end position="378"/>
    </location>
</feature>
<dbReference type="AlphaFoldDB" id="A0A937VZ14"/>
<feature type="domain" description="Caspase family p20" evidence="2">
    <location>
        <begin position="76"/>
        <end position="205"/>
    </location>
</feature>
<dbReference type="PROSITE" id="PS50208">
    <property type="entry name" value="CASPASE_P20"/>
    <property type="match status" value="1"/>
</dbReference>
<dbReference type="GO" id="GO:0004197">
    <property type="term" value="F:cysteine-type endopeptidase activity"/>
    <property type="evidence" value="ECO:0007669"/>
    <property type="project" value="InterPro"/>
</dbReference>
<evidence type="ECO:0000313" key="3">
    <source>
        <dbReference type="EMBL" id="MBM3223592.1"/>
    </source>
</evidence>
<accession>A0A937VZ14</accession>
<dbReference type="InterPro" id="IPR001309">
    <property type="entry name" value="Pept_C14_p20"/>
</dbReference>
<proteinExistence type="predicted"/>
<gene>
    <name evidence="3" type="ORF">FJZ47_07310</name>
</gene>
<feature type="compositionally biased region" description="Polar residues" evidence="1">
    <location>
        <begin position="331"/>
        <end position="357"/>
    </location>
</feature>
<dbReference type="Pfam" id="PF00656">
    <property type="entry name" value="Peptidase_C14"/>
    <property type="match status" value="1"/>
</dbReference>
<dbReference type="GO" id="GO:0006508">
    <property type="term" value="P:proteolysis"/>
    <property type="evidence" value="ECO:0007669"/>
    <property type="project" value="InterPro"/>
</dbReference>
<evidence type="ECO:0000313" key="4">
    <source>
        <dbReference type="Proteomes" id="UP000712673"/>
    </source>
</evidence>
<evidence type="ECO:0000256" key="1">
    <source>
        <dbReference type="SAM" id="MobiDB-lite"/>
    </source>
</evidence>
<dbReference type="InterPro" id="IPR011600">
    <property type="entry name" value="Pept_C14_caspase"/>
</dbReference>
<dbReference type="Gene3D" id="3.40.50.1460">
    <property type="match status" value="1"/>
</dbReference>
<evidence type="ECO:0000259" key="2">
    <source>
        <dbReference type="PROSITE" id="PS50208"/>
    </source>
</evidence>
<organism evidence="3 4">
    <name type="scientific">Tectimicrobiota bacterium</name>
    <dbReference type="NCBI Taxonomy" id="2528274"/>
    <lineage>
        <taxon>Bacteria</taxon>
        <taxon>Pseudomonadati</taxon>
        <taxon>Nitrospinota/Tectimicrobiota group</taxon>
        <taxon>Candidatus Tectimicrobiota</taxon>
    </lineage>
</organism>
<dbReference type="InterPro" id="IPR052039">
    <property type="entry name" value="Caspase-related_regulators"/>
</dbReference>
<feature type="region of interest" description="Disordered" evidence="1">
    <location>
        <begin position="323"/>
        <end position="378"/>
    </location>
</feature>
<dbReference type="SUPFAM" id="SSF52129">
    <property type="entry name" value="Caspase-like"/>
    <property type="match status" value="1"/>
</dbReference>
<dbReference type="PANTHER" id="PTHR22576:SF37">
    <property type="entry name" value="MUCOSA-ASSOCIATED LYMPHOID TISSUE LYMPHOMA TRANSLOCATION PROTEIN 1"/>
    <property type="match status" value="1"/>
</dbReference>
<dbReference type="PANTHER" id="PTHR22576">
    <property type="entry name" value="MUCOSA ASSOCIATED LYMPHOID TISSUE LYMPHOMA TRANSLOCATION PROTEIN 1/PARACASPASE"/>
    <property type="match status" value="1"/>
</dbReference>
<comment type="caution">
    <text evidence="3">The sequence shown here is derived from an EMBL/GenBank/DDBJ whole genome shotgun (WGS) entry which is preliminary data.</text>
</comment>
<sequence length="537" mass="56975">MCSSPSRTGLVWSRCAHIEAVDLGGNMKTRGSWWSTLRPSWQVRYSGRLRVSTGGWAVALLVCAQILGVSSSGAQERRTALVIGNSAYRKSPLVNPVNDAQAMAASLKSVGFTVTQVENASKSQMADAIRKFGEAIKLGGVGLFYFAGHGVQVDGENFLIPIDDEIHDRNQVVGKALEAKLVLREMGNAKNRMNIVILDACRDNPFKQSASRGLVQTDTSGGLPRSDGSGGLAAMEALVGTLIAFATAPESVAADGTGRNGVYTENLLRNLTEPGLKIEDVFKRTRFGVRQETGGRQVPWENTSLESDFYFVPPSAGSAASTAGVVASLPSERQTAGSATRSEGVTSPPSSNRSGFSFSREEEKDRAERAAKDGDVRARLQAPCPDGLRRQPIVIDITEESRTEGLLSTDTSSQFAQLVNQNLQQAGLTTNLGRLSGSSGKGSAGRAASYSIQGVVLSQQGSNRIARLNETSVSAELALRDPAGRIMAMVEVSGDRYAGQNTHAATRALTKEQANDASSQLYAAFCGARVEAGRPGR</sequence>
<dbReference type="InterPro" id="IPR029030">
    <property type="entry name" value="Caspase-like_dom_sf"/>
</dbReference>
<name>A0A937VZ14_UNCTE</name>
<dbReference type="EMBL" id="VGLS01000167">
    <property type="protein sequence ID" value="MBM3223592.1"/>
    <property type="molecule type" value="Genomic_DNA"/>
</dbReference>
<protein>
    <recommendedName>
        <fullName evidence="2">Caspase family p20 domain-containing protein</fullName>
    </recommendedName>
</protein>
<dbReference type="Proteomes" id="UP000712673">
    <property type="component" value="Unassembled WGS sequence"/>
</dbReference>
<reference evidence="3" key="1">
    <citation type="submission" date="2019-03" db="EMBL/GenBank/DDBJ databases">
        <title>Lake Tanganyika Metagenome-Assembled Genomes (MAGs).</title>
        <authorList>
            <person name="Tran P."/>
        </authorList>
    </citation>
    <scope>NUCLEOTIDE SEQUENCE</scope>
    <source>
        <strain evidence="3">K_DeepCast_65m_m2_066</strain>
    </source>
</reference>